<dbReference type="AlphaFoldDB" id="A0A840AFN5"/>
<evidence type="ECO:0000256" key="1">
    <source>
        <dbReference type="ARBA" id="ARBA00022801"/>
    </source>
</evidence>
<reference evidence="3 4" key="1">
    <citation type="submission" date="2020-08" db="EMBL/GenBank/DDBJ databases">
        <title>Genomic Encyclopedia of Type Strains, Phase IV (KMG-IV): sequencing the most valuable type-strain genomes for metagenomic binning, comparative biology and taxonomic classification.</title>
        <authorList>
            <person name="Goeker M."/>
        </authorList>
    </citation>
    <scope>NUCLEOTIDE SEQUENCE [LARGE SCALE GENOMIC DNA]</scope>
    <source>
        <strain evidence="3 4">DSM 19979</strain>
    </source>
</reference>
<organism evidence="3 4">
    <name type="scientific">Roseococcus suduntuyensis</name>
    <dbReference type="NCBI Taxonomy" id="455361"/>
    <lineage>
        <taxon>Bacteria</taxon>
        <taxon>Pseudomonadati</taxon>
        <taxon>Pseudomonadota</taxon>
        <taxon>Alphaproteobacteria</taxon>
        <taxon>Acetobacterales</taxon>
        <taxon>Roseomonadaceae</taxon>
        <taxon>Roseococcus</taxon>
    </lineage>
</organism>
<dbReference type="InterPro" id="IPR029058">
    <property type="entry name" value="AB_hydrolase_fold"/>
</dbReference>
<dbReference type="InterPro" id="IPR050300">
    <property type="entry name" value="GDXG_lipolytic_enzyme"/>
</dbReference>
<dbReference type="PANTHER" id="PTHR48081:SF33">
    <property type="entry name" value="KYNURENINE FORMAMIDASE"/>
    <property type="match status" value="1"/>
</dbReference>
<dbReference type="Proteomes" id="UP000553193">
    <property type="component" value="Unassembled WGS sequence"/>
</dbReference>
<name>A0A840AFN5_9PROT</name>
<dbReference type="Gene3D" id="3.40.50.1820">
    <property type="entry name" value="alpha/beta hydrolase"/>
    <property type="match status" value="1"/>
</dbReference>
<comment type="caution">
    <text evidence="3">The sequence shown here is derived from an EMBL/GenBank/DDBJ whole genome shotgun (WGS) entry which is preliminary data.</text>
</comment>
<dbReference type="GO" id="GO:0016787">
    <property type="term" value="F:hydrolase activity"/>
    <property type="evidence" value="ECO:0007669"/>
    <property type="project" value="UniProtKB-KW"/>
</dbReference>
<evidence type="ECO:0000313" key="4">
    <source>
        <dbReference type="Proteomes" id="UP000553193"/>
    </source>
</evidence>
<dbReference type="SUPFAM" id="SSF53474">
    <property type="entry name" value="alpha/beta-Hydrolases"/>
    <property type="match status" value="1"/>
</dbReference>
<accession>A0A840AFN5</accession>
<gene>
    <name evidence="3" type="ORF">GGQ83_003936</name>
</gene>
<protein>
    <submittedName>
        <fullName evidence="3">Acetyl esterase/lipase</fullName>
    </submittedName>
</protein>
<sequence length="277" mass="30133">MKLANGLDWASLTQRERDDAYDNRKAVADSPALTEERNQASEAFRAAHPGHLNLAYGPSDREAWDLFPGRDPSAPVLVFVHGGYWQWNRRQDFACMAEGALAMGWGVALCGYSLAPDATLTRIVWQLNTALDWLSVHGAEHGMGGPLVLSGWSAGGHLTALGAEHPSVSAAVAISGIFELGPIRDTYLNAALKLTDDEIINLSPMRRPVVMKPMAIVHGAAELPELCRQSRDFHARRAAAQAPGPLWPVPGADHFRVLEALRRPDGLLLRVAAEMLR</sequence>
<dbReference type="InterPro" id="IPR049492">
    <property type="entry name" value="BD-FAE-like_dom"/>
</dbReference>
<evidence type="ECO:0000259" key="2">
    <source>
        <dbReference type="Pfam" id="PF20434"/>
    </source>
</evidence>
<feature type="domain" description="BD-FAE-like" evidence="2">
    <location>
        <begin position="71"/>
        <end position="163"/>
    </location>
</feature>
<dbReference type="RefSeq" id="WP_184386688.1">
    <property type="nucleotide sequence ID" value="NZ_JACIDJ010000011.1"/>
</dbReference>
<dbReference type="PANTHER" id="PTHR48081">
    <property type="entry name" value="AB HYDROLASE SUPERFAMILY PROTEIN C4A8.06C"/>
    <property type="match status" value="1"/>
</dbReference>
<proteinExistence type="predicted"/>
<evidence type="ECO:0000313" key="3">
    <source>
        <dbReference type="EMBL" id="MBB3900459.1"/>
    </source>
</evidence>
<keyword evidence="4" id="KW-1185">Reference proteome</keyword>
<keyword evidence="1" id="KW-0378">Hydrolase</keyword>
<dbReference type="Pfam" id="PF20434">
    <property type="entry name" value="BD-FAE"/>
    <property type="match status" value="1"/>
</dbReference>
<dbReference type="EMBL" id="JACIDJ010000011">
    <property type="protein sequence ID" value="MBB3900459.1"/>
    <property type="molecule type" value="Genomic_DNA"/>
</dbReference>